<evidence type="ECO:0000313" key="2">
    <source>
        <dbReference type="EMBL" id="KKL68253.1"/>
    </source>
</evidence>
<proteinExistence type="predicted"/>
<gene>
    <name evidence="2" type="ORF">LCGC14_2126860</name>
</gene>
<evidence type="ECO:0000256" key="1">
    <source>
        <dbReference type="SAM" id="Coils"/>
    </source>
</evidence>
<sequence length="82" mass="9480">MSQEKSAQELHAEWENANAELGELREQYGIVARTLRPGERIQRPQRTATPKARKEIQALERKVNELRKAYERAIGEAQEGHQ</sequence>
<feature type="coiled-coil region" evidence="1">
    <location>
        <begin position="7"/>
        <end position="76"/>
    </location>
</feature>
<dbReference type="EMBL" id="LAZR01026588">
    <property type="protein sequence ID" value="KKL68253.1"/>
    <property type="molecule type" value="Genomic_DNA"/>
</dbReference>
<keyword evidence="1" id="KW-0175">Coiled coil</keyword>
<dbReference type="AlphaFoldDB" id="A0A0F9E2L8"/>
<accession>A0A0F9E2L8</accession>
<protein>
    <submittedName>
        <fullName evidence="2">Uncharacterized protein</fullName>
    </submittedName>
</protein>
<name>A0A0F9E2L8_9ZZZZ</name>
<comment type="caution">
    <text evidence="2">The sequence shown here is derived from an EMBL/GenBank/DDBJ whole genome shotgun (WGS) entry which is preliminary data.</text>
</comment>
<reference evidence="2" key="1">
    <citation type="journal article" date="2015" name="Nature">
        <title>Complex archaea that bridge the gap between prokaryotes and eukaryotes.</title>
        <authorList>
            <person name="Spang A."/>
            <person name="Saw J.H."/>
            <person name="Jorgensen S.L."/>
            <person name="Zaremba-Niedzwiedzka K."/>
            <person name="Martijn J."/>
            <person name="Lind A.E."/>
            <person name="van Eijk R."/>
            <person name="Schleper C."/>
            <person name="Guy L."/>
            <person name="Ettema T.J."/>
        </authorList>
    </citation>
    <scope>NUCLEOTIDE SEQUENCE</scope>
</reference>
<organism evidence="2">
    <name type="scientific">marine sediment metagenome</name>
    <dbReference type="NCBI Taxonomy" id="412755"/>
    <lineage>
        <taxon>unclassified sequences</taxon>
        <taxon>metagenomes</taxon>
        <taxon>ecological metagenomes</taxon>
    </lineage>
</organism>